<comment type="function">
    <text evidence="6">Catalyzes the adenylation by ATP of the carboxyl group of the C-terminal glycine of sulfur carrier protein MoaD.</text>
</comment>
<feature type="domain" description="Rhodanese" evidence="14">
    <location>
        <begin position="254"/>
        <end position="336"/>
    </location>
</feature>
<keyword evidence="4" id="KW-0067">ATP-binding</keyword>
<evidence type="ECO:0000256" key="6">
    <source>
        <dbReference type="ARBA" id="ARBA00055169"/>
    </source>
</evidence>
<dbReference type="GO" id="GO:0004792">
    <property type="term" value="F:thiosulfate-cyanide sulfurtransferase activity"/>
    <property type="evidence" value="ECO:0007669"/>
    <property type="project" value="TreeGrafter"/>
</dbReference>
<organism evidence="15 16">
    <name type="scientific">Marinigracilibium pacificum</name>
    <dbReference type="NCBI Taxonomy" id="2729599"/>
    <lineage>
        <taxon>Bacteria</taxon>
        <taxon>Pseudomonadati</taxon>
        <taxon>Bacteroidota</taxon>
        <taxon>Cytophagia</taxon>
        <taxon>Cytophagales</taxon>
        <taxon>Flammeovirgaceae</taxon>
        <taxon>Marinigracilibium</taxon>
    </lineage>
</organism>
<keyword evidence="13" id="KW-0472">Membrane</keyword>
<keyword evidence="2" id="KW-0808">Transferase</keyword>
<dbReference type="Gene3D" id="3.40.50.720">
    <property type="entry name" value="NAD(P)-binding Rossmann-like Domain"/>
    <property type="match status" value="1"/>
</dbReference>
<dbReference type="RefSeq" id="WP_169679887.1">
    <property type="nucleotide sequence ID" value="NZ_JABBNU010000004.1"/>
</dbReference>
<evidence type="ECO:0000256" key="7">
    <source>
        <dbReference type="ARBA" id="ARBA00063809"/>
    </source>
</evidence>
<dbReference type="EMBL" id="JABBNU010000004">
    <property type="protein sequence ID" value="NMM48300.1"/>
    <property type="molecule type" value="Genomic_DNA"/>
</dbReference>
<dbReference type="AlphaFoldDB" id="A0A848J176"/>
<dbReference type="CDD" id="cd00757">
    <property type="entry name" value="ThiF_MoeB_HesA_family"/>
    <property type="match status" value="1"/>
</dbReference>
<sequence length="337" mass="37322">MNRYDRQIKLTEVGAEGQQKLLQASVLIIGVGGLGCPAAQYLVGAGVGKVGLMDHDVVSITNLHRQVLYNESDIGKPKVIAAYEKLRSLNSEIEIVTYNEALTIENAINRIKEYDLVIDGSDNLETKYLINDACILADKPWVYASIYKNEGQLAVFNYQEGPGYRCLFPVPAYKNISCETTGVLGVTPGLLGILQSIEALKIILDTGDILYGRVKLINILTGAEQVIKIRPQKEEIEKIKKHGIIPVKVFCELSDKGKTYLDVRDTSEQPRINDKNVITIPMNDLRNRVSEIPSNDEVLVFCQSGIRSKKAIEILRSEFGFQNLKNVEGGLNSIING</sequence>
<dbReference type="PANTHER" id="PTHR10953:SF102">
    <property type="entry name" value="ADENYLYLTRANSFERASE AND SULFURTRANSFERASE MOCS3"/>
    <property type="match status" value="1"/>
</dbReference>
<dbReference type="GO" id="GO:0008146">
    <property type="term" value="F:sulfotransferase activity"/>
    <property type="evidence" value="ECO:0007669"/>
    <property type="project" value="TreeGrafter"/>
</dbReference>
<comment type="catalytic activity">
    <reaction evidence="5">
        <text>[molybdopterin-synthase sulfur-carrier protein]-C-terminal Gly-Gly + ATP + H(+) = [molybdopterin-synthase sulfur-carrier protein]-C-terminal Gly-Gly-AMP + diphosphate</text>
        <dbReference type="Rhea" id="RHEA:43616"/>
        <dbReference type="Rhea" id="RHEA-COMP:12159"/>
        <dbReference type="Rhea" id="RHEA-COMP:12202"/>
        <dbReference type="ChEBI" id="CHEBI:15378"/>
        <dbReference type="ChEBI" id="CHEBI:30616"/>
        <dbReference type="ChEBI" id="CHEBI:33019"/>
        <dbReference type="ChEBI" id="CHEBI:90618"/>
        <dbReference type="ChEBI" id="CHEBI:90778"/>
        <dbReference type="EC" id="2.7.7.80"/>
    </reaction>
</comment>
<dbReference type="GO" id="GO:0061605">
    <property type="term" value="F:molybdopterin-synthase adenylyltransferase activity"/>
    <property type="evidence" value="ECO:0007669"/>
    <property type="project" value="UniProtKB-EC"/>
</dbReference>
<proteinExistence type="inferred from homology"/>
<evidence type="ECO:0000313" key="16">
    <source>
        <dbReference type="Proteomes" id="UP000559010"/>
    </source>
</evidence>
<reference evidence="15 16" key="1">
    <citation type="submission" date="2020-04" db="EMBL/GenBank/DDBJ databases">
        <title>Flammeovirgaceae bacterium KN852 isolated from deep sea.</title>
        <authorList>
            <person name="Zhang D.-C."/>
        </authorList>
    </citation>
    <scope>NUCLEOTIDE SEQUENCE [LARGE SCALE GENOMIC DNA]</scope>
    <source>
        <strain evidence="15 16">KN852</strain>
    </source>
</reference>
<keyword evidence="13" id="KW-0812">Transmembrane</keyword>
<comment type="similarity">
    <text evidence="1">Belongs to the HesA/MoeB/ThiF family.</text>
</comment>
<evidence type="ECO:0000256" key="3">
    <source>
        <dbReference type="ARBA" id="ARBA00022741"/>
    </source>
</evidence>
<comment type="subunit">
    <text evidence="7">Homodimer. Forms a stable heterotetrameric complex of 2 MoeB and 2 MoaD during adenylation of MoaD.</text>
</comment>
<dbReference type="PANTHER" id="PTHR10953">
    <property type="entry name" value="UBIQUITIN-ACTIVATING ENZYME E1"/>
    <property type="match status" value="1"/>
</dbReference>
<dbReference type="Gene3D" id="3.40.250.10">
    <property type="entry name" value="Rhodanese-like domain"/>
    <property type="match status" value="1"/>
</dbReference>
<evidence type="ECO:0000256" key="8">
    <source>
        <dbReference type="ARBA" id="ARBA00066884"/>
    </source>
</evidence>
<evidence type="ECO:0000256" key="13">
    <source>
        <dbReference type="SAM" id="Phobius"/>
    </source>
</evidence>
<dbReference type="InterPro" id="IPR036873">
    <property type="entry name" value="Rhodanese-like_dom_sf"/>
</dbReference>
<gene>
    <name evidence="15" type="ORF">HH304_07810</name>
</gene>
<accession>A0A848J176</accession>
<comment type="caution">
    <text evidence="15">The sequence shown here is derived from an EMBL/GenBank/DDBJ whole genome shotgun (WGS) entry which is preliminary data.</text>
</comment>
<dbReference type="Pfam" id="PF00581">
    <property type="entry name" value="Rhodanese"/>
    <property type="match status" value="1"/>
</dbReference>
<dbReference type="SUPFAM" id="SSF69572">
    <property type="entry name" value="Activating enzymes of the ubiquitin-like proteins"/>
    <property type="match status" value="1"/>
</dbReference>
<evidence type="ECO:0000256" key="9">
    <source>
        <dbReference type="ARBA" id="ARBA00073635"/>
    </source>
</evidence>
<evidence type="ECO:0000256" key="12">
    <source>
        <dbReference type="ARBA" id="ARBA00078531"/>
    </source>
</evidence>
<evidence type="ECO:0000256" key="11">
    <source>
        <dbReference type="ARBA" id="ARBA00075328"/>
    </source>
</evidence>
<name>A0A848J176_9BACT</name>
<dbReference type="InterPro" id="IPR001763">
    <property type="entry name" value="Rhodanese-like_dom"/>
</dbReference>
<dbReference type="PROSITE" id="PS50206">
    <property type="entry name" value="RHODANESE_3"/>
    <property type="match status" value="1"/>
</dbReference>
<keyword evidence="13" id="KW-1133">Transmembrane helix</keyword>
<dbReference type="GO" id="GO:0008641">
    <property type="term" value="F:ubiquitin-like modifier activating enzyme activity"/>
    <property type="evidence" value="ECO:0007669"/>
    <property type="project" value="InterPro"/>
</dbReference>
<dbReference type="Pfam" id="PF00899">
    <property type="entry name" value="ThiF"/>
    <property type="match status" value="1"/>
</dbReference>
<evidence type="ECO:0000256" key="2">
    <source>
        <dbReference type="ARBA" id="ARBA00022679"/>
    </source>
</evidence>
<dbReference type="FunFam" id="3.40.50.720:FF:000033">
    <property type="entry name" value="Adenylyltransferase and sulfurtransferase MOCS3"/>
    <property type="match status" value="1"/>
</dbReference>
<keyword evidence="16" id="KW-1185">Reference proteome</keyword>
<feature type="transmembrane region" description="Helical" evidence="13">
    <location>
        <begin position="21"/>
        <end position="43"/>
    </location>
</feature>
<evidence type="ECO:0000256" key="10">
    <source>
        <dbReference type="ARBA" id="ARBA00075110"/>
    </source>
</evidence>
<evidence type="ECO:0000313" key="15">
    <source>
        <dbReference type="EMBL" id="NMM48300.1"/>
    </source>
</evidence>
<dbReference type="Proteomes" id="UP000559010">
    <property type="component" value="Unassembled WGS sequence"/>
</dbReference>
<dbReference type="InterPro" id="IPR035985">
    <property type="entry name" value="Ubiquitin-activating_enz"/>
</dbReference>
<evidence type="ECO:0000256" key="4">
    <source>
        <dbReference type="ARBA" id="ARBA00022840"/>
    </source>
</evidence>
<dbReference type="GO" id="GO:0005524">
    <property type="term" value="F:ATP binding"/>
    <property type="evidence" value="ECO:0007669"/>
    <property type="project" value="UniProtKB-KW"/>
</dbReference>
<dbReference type="InterPro" id="IPR000594">
    <property type="entry name" value="ThiF_NAD_FAD-bd"/>
</dbReference>
<dbReference type="EC" id="2.7.7.80" evidence="8"/>
<evidence type="ECO:0000259" key="14">
    <source>
        <dbReference type="PROSITE" id="PS50206"/>
    </source>
</evidence>
<dbReference type="InterPro" id="IPR045886">
    <property type="entry name" value="ThiF/MoeB/HesA"/>
</dbReference>
<keyword evidence="3" id="KW-0547">Nucleotide-binding</keyword>
<dbReference type="GO" id="GO:0005829">
    <property type="term" value="C:cytosol"/>
    <property type="evidence" value="ECO:0007669"/>
    <property type="project" value="TreeGrafter"/>
</dbReference>
<evidence type="ECO:0000256" key="1">
    <source>
        <dbReference type="ARBA" id="ARBA00009919"/>
    </source>
</evidence>
<protein>
    <recommendedName>
        <fullName evidence="9">Molybdopterin-synthase adenylyltransferase</fullName>
        <ecNumber evidence="8">2.7.7.80</ecNumber>
    </recommendedName>
    <alternativeName>
        <fullName evidence="12">MoaD protein adenylase</fullName>
    </alternativeName>
    <alternativeName>
        <fullName evidence="10">Molybdopterin-converting factor subunit 1 adenylase</fullName>
    </alternativeName>
    <alternativeName>
        <fullName evidence="11">Sulfur carrier protein MoaD adenylyltransferase</fullName>
    </alternativeName>
</protein>
<evidence type="ECO:0000256" key="5">
    <source>
        <dbReference type="ARBA" id="ARBA00052218"/>
    </source>
</evidence>